<evidence type="ECO:0000313" key="2">
    <source>
        <dbReference type="Proteomes" id="UP001056980"/>
    </source>
</evidence>
<dbReference type="KEGG" id="btay:LAJ60_00035"/>
<dbReference type="AlphaFoldDB" id="A0A9Q8YXK7"/>
<dbReference type="RefSeq" id="WP_252619555.1">
    <property type="nucleotide sequence ID" value="NZ_CP083444.1"/>
</dbReference>
<protein>
    <recommendedName>
        <fullName evidence="3">Filamentous hemagglutinin</fullName>
    </recommendedName>
</protein>
<proteinExistence type="predicted"/>
<evidence type="ECO:0000313" key="1">
    <source>
        <dbReference type="EMBL" id="USP02896.1"/>
    </source>
</evidence>
<accession>A0A9Q8YXK7</accession>
<gene>
    <name evidence="1" type="ORF">LAJ60_00035</name>
</gene>
<organism evidence="1 2">
    <name type="scientific">Bartonella taylorii</name>
    <dbReference type="NCBI Taxonomy" id="33046"/>
    <lineage>
        <taxon>Bacteria</taxon>
        <taxon>Pseudomonadati</taxon>
        <taxon>Pseudomonadota</taxon>
        <taxon>Alphaproteobacteria</taxon>
        <taxon>Hyphomicrobiales</taxon>
        <taxon>Bartonellaceae</taxon>
        <taxon>Bartonella</taxon>
    </lineage>
</organism>
<reference evidence="1" key="1">
    <citation type="journal article" date="2022" name="Proc. Natl. Acad. Sci. U.S.A.">
        <title>Identification of the Bartonella autotransporter CFA as a protective antigen and hypervariable target of neutralizing antibodies in mice.</title>
        <authorList>
            <person name="Siewert L.K."/>
            <person name="Korotaev A."/>
            <person name="Sedzicki J."/>
            <person name="Fromm K."/>
            <person name="Pinschewer D.D."/>
            <person name="Dehio C."/>
        </authorList>
    </citation>
    <scope>NUCLEOTIDE SEQUENCE</scope>
    <source>
        <strain evidence="1">IBS296</strain>
    </source>
</reference>
<evidence type="ECO:0008006" key="3">
    <source>
        <dbReference type="Google" id="ProtNLM"/>
    </source>
</evidence>
<dbReference type="EMBL" id="CP083444">
    <property type="protein sequence ID" value="USP02896.1"/>
    <property type="molecule type" value="Genomic_DNA"/>
</dbReference>
<name>A0A9Q8YXK7_BARTA</name>
<dbReference type="Proteomes" id="UP001056980">
    <property type="component" value="Chromosome"/>
</dbReference>
<sequence length="254" mass="28380">MIKNPPSLLLLEMVGLFPQSHYLMAEEEKHLQAGSDGNRRMFYNGIFNTPDEAARYAVQLSDNEHEPLYFTAFPKADSWEVELGVAFYQKFLEGNFGGLSNSTKKFQDFMYRYGNTGAIVDVHSRGSLTVGNGMRDFEKHGIHGIGYKTKIDTFGPAFNIQIMANTLDYVSDGHQTHIGLGNHADDFVGVVFGQNPTTFYKRPPGSGPWKEAGKIIWSYPSPHACYGNAGKRCQKAYGSPHRIQIDSIKSGRKK</sequence>